<evidence type="ECO:0000313" key="2">
    <source>
        <dbReference type="Proteomes" id="UP000282388"/>
    </source>
</evidence>
<keyword evidence="2" id="KW-1185">Reference proteome</keyword>
<dbReference type="AlphaFoldDB" id="A0A3A8EA06"/>
<reference evidence="1 2" key="1">
    <citation type="submission" date="2018-09" db="EMBL/GenBank/DDBJ databases">
        <title>The draft genome of Acinetobacter spp. strains.</title>
        <authorList>
            <person name="Qin J."/>
            <person name="Feng Y."/>
            <person name="Zong Z."/>
        </authorList>
    </citation>
    <scope>NUCLEOTIDE SEQUENCE [LARGE SCALE GENOMIC DNA]</scope>
    <source>
        <strain evidence="1 2">WCHAc060012</strain>
    </source>
</reference>
<name>A0A3A8EA06_9GAMM</name>
<protein>
    <submittedName>
        <fullName evidence="1">Uncharacterized protein</fullName>
    </submittedName>
</protein>
<organism evidence="1 2">
    <name type="scientific">Acinetobacter tianfuensis</name>
    <dbReference type="NCBI Taxonomy" id="2419603"/>
    <lineage>
        <taxon>Bacteria</taxon>
        <taxon>Pseudomonadati</taxon>
        <taxon>Pseudomonadota</taxon>
        <taxon>Gammaproteobacteria</taxon>
        <taxon>Moraxellales</taxon>
        <taxon>Moraxellaceae</taxon>
        <taxon>Acinetobacter</taxon>
    </lineage>
</organism>
<sequence>MFWTAYRNLRGSLFIGRRIEQGFGSMTATYLGSKGVKDVDPLVFMPHEDKPQEKVYTVDEIMMRGLT</sequence>
<accession>A0A3A8EA06</accession>
<dbReference type="Proteomes" id="UP000282388">
    <property type="component" value="Unassembled WGS sequence"/>
</dbReference>
<proteinExistence type="predicted"/>
<gene>
    <name evidence="1" type="ORF">D7V32_08505</name>
</gene>
<dbReference type="EMBL" id="RAXV01000015">
    <property type="protein sequence ID" value="RKG31495.1"/>
    <property type="molecule type" value="Genomic_DNA"/>
</dbReference>
<evidence type="ECO:0000313" key="1">
    <source>
        <dbReference type="EMBL" id="RKG31495.1"/>
    </source>
</evidence>
<comment type="caution">
    <text evidence="1">The sequence shown here is derived from an EMBL/GenBank/DDBJ whole genome shotgun (WGS) entry which is preliminary data.</text>
</comment>
<dbReference type="OrthoDB" id="6628031at2"/>